<dbReference type="GO" id="GO:0003676">
    <property type="term" value="F:nucleic acid binding"/>
    <property type="evidence" value="ECO:0007669"/>
    <property type="project" value="InterPro"/>
</dbReference>
<name>A0A1I8JJQ9_9PLAT</name>
<dbReference type="SUPFAM" id="SSF47396">
    <property type="entry name" value="Transcription factor IIA (TFIIA), alpha-helical domain"/>
    <property type="match status" value="1"/>
</dbReference>
<dbReference type="PANTHER" id="PTHR32194">
    <property type="entry name" value="METALLOPROTEASE TLDD"/>
    <property type="match status" value="1"/>
</dbReference>
<proteinExistence type="inferred from homology"/>
<dbReference type="InterPro" id="IPR016050">
    <property type="entry name" value="Proteasome_bsu_CS"/>
</dbReference>
<evidence type="ECO:0000256" key="6">
    <source>
        <dbReference type="ARBA" id="ARBA00023242"/>
    </source>
</evidence>
<feature type="region of interest" description="Disordered" evidence="7">
    <location>
        <begin position="807"/>
        <end position="827"/>
    </location>
</feature>
<dbReference type="PANTHER" id="PTHR32194:SF10">
    <property type="entry name" value="PROTEASOME SUBUNIT BETA TYPE-3"/>
    <property type="match status" value="1"/>
</dbReference>
<keyword evidence="8" id="KW-1185">Reference proteome</keyword>
<dbReference type="InterPro" id="IPR001353">
    <property type="entry name" value="Proteasome_sua/b"/>
</dbReference>
<dbReference type="InterPro" id="IPR029055">
    <property type="entry name" value="Ntn_hydrolases_N"/>
</dbReference>
<dbReference type="GO" id="GO:0006367">
    <property type="term" value="P:transcription initiation at RNA polymerase II promoter"/>
    <property type="evidence" value="ECO:0007669"/>
    <property type="project" value="InterPro"/>
</dbReference>
<evidence type="ECO:0000256" key="2">
    <source>
        <dbReference type="ARBA" id="ARBA00008209"/>
    </source>
</evidence>
<feature type="compositionally biased region" description="Gly residues" evidence="7">
    <location>
        <begin position="509"/>
        <end position="527"/>
    </location>
</feature>
<dbReference type="InterPro" id="IPR033811">
    <property type="entry name" value="Proteasome_beta_3"/>
</dbReference>
<keyword evidence="5" id="KW-0647">Proteasome</keyword>
<evidence type="ECO:0000313" key="9">
    <source>
        <dbReference type="WBParaSite" id="maker-uti_cns_0048385-snap-gene-0.8-mRNA-1"/>
    </source>
</evidence>
<dbReference type="InterPro" id="IPR023333">
    <property type="entry name" value="Proteasome_suB-type"/>
</dbReference>
<dbReference type="GO" id="GO:0019774">
    <property type="term" value="C:proteasome core complex, beta-subunit complex"/>
    <property type="evidence" value="ECO:0007669"/>
    <property type="project" value="InterPro"/>
</dbReference>
<dbReference type="Pfam" id="PF00227">
    <property type="entry name" value="Proteasome"/>
    <property type="match status" value="2"/>
</dbReference>
<dbReference type="InterPro" id="IPR004855">
    <property type="entry name" value="TFIIA_asu/bsu"/>
</dbReference>
<comment type="similarity">
    <text evidence="2">Belongs to the RCAN family.</text>
</comment>
<dbReference type="SMART" id="SM01371">
    <property type="entry name" value="TFIIA"/>
    <property type="match status" value="1"/>
</dbReference>
<dbReference type="PROSITE" id="PS00854">
    <property type="entry name" value="PROTEASOME_BETA_1"/>
    <property type="match status" value="2"/>
</dbReference>
<comment type="subcellular location">
    <subcellularLocation>
        <location evidence="1">Nucleus</location>
    </subcellularLocation>
</comment>
<dbReference type="GO" id="GO:0019722">
    <property type="term" value="P:calcium-mediated signaling"/>
    <property type="evidence" value="ECO:0007669"/>
    <property type="project" value="InterPro"/>
</dbReference>
<sequence length="1030" mass="112732">CTSLFRAIDADCQFNYLRTFRRAQVTMSRPELALLARLRLHRQTVAGCEVSVYFASWAAIRVGENSLLPPQPDKMFLISPPASPPVGWEQHLEEAPVVSYDVLSALASLAPGEDHTLHSASEMHHPDIVVTPCADFDCQADGEGGVNHRCAGGGGVLSKPRIMQTRRPGDSQSKHLSMANPMSYNGGCVMAMKGRNCVAIASDLRFGVQMQTISMEFDKVQQMGPRLFVGFPGLATDTQTVFQRMQFRKNLYELRENKSVRPQTLMNMISNLLYERRFGPYFVEPVVAGLDPISLEPYVATMDLIGCPMEPEDFVVSGTCTEQMFGMCETLWQPDMSPDELFECISQAMLNAFDRDAASGWGCHVYLIERDQVTSSAKLGTPVPKFYQSIIDDVLSTIRDRFKDEYGDDNILNELKKMWTAKLKETGAVDNAETEVRAMSATAYPGMISAGNASTQQQQQAAIASAQSVSIGGTQVTGIRIPPATSVNVGGQRIAIQSQGSQVQTTVIGGGGGGGGSVAGATGGGGPSVSTIAGPHQLQQQHQAAGHHQLQGGQVTMVTPATRTAMQQAMPCSNRGSTDKGIADSVRALGVNDTGSGNDRETGDRDEQHPERVADEAEDAEEQQEEEVPLTLAVNGLPQAVFSSESTRKEFESLFRAIDADCQFNYLRTFRRAQVTMSRPELALLARLRLHRQTVAGCEVSVYFASWAAIRVGENSLLPPQPDKMFLISPPASPPVGWEQHLEEAPVVSYDVLSALASLAPGEDHTLHSASEMHHPDIVVTPCADFDCQADGEGGVNHRCAGGGGVLSKPRIMQTRRPGDSQSKHLSMANPMSYNGGCVMAMKGRNCVAIASDLRFGVQMQTISMEFDKVQQMGPRLFVGFPGLATDTQTVFQRMQFRKNLYELRENKSVRPQTLMNMISNLLYERRFGPYFVEPVVAGLDPISLEPYVATMDLIGCPMEPEDFVRHLEQMFGMCETLWQPDMSPDELFECISQAMLNAFDRDAASGWGCHVYLIERDQVTVRALKARMD</sequence>
<protein>
    <recommendedName>
        <fullName evidence="3">Proteasome subunit beta type-3</fullName>
    </recommendedName>
</protein>
<organism evidence="8 9">
    <name type="scientific">Macrostomum lignano</name>
    <dbReference type="NCBI Taxonomy" id="282301"/>
    <lineage>
        <taxon>Eukaryota</taxon>
        <taxon>Metazoa</taxon>
        <taxon>Spiralia</taxon>
        <taxon>Lophotrochozoa</taxon>
        <taxon>Platyhelminthes</taxon>
        <taxon>Rhabditophora</taxon>
        <taxon>Macrostomorpha</taxon>
        <taxon>Macrostomida</taxon>
        <taxon>Macrostomidae</taxon>
        <taxon>Macrostomum</taxon>
    </lineage>
</organism>
<dbReference type="SUPFAM" id="SSF54928">
    <property type="entry name" value="RNA-binding domain, RBD"/>
    <property type="match status" value="2"/>
</dbReference>
<evidence type="ECO:0000256" key="5">
    <source>
        <dbReference type="ARBA" id="ARBA00022942"/>
    </source>
</evidence>
<feature type="region of interest" description="Disordered" evidence="7">
    <location>
        <begin position="589"/>
        <end position="627"/>
    </location>
</feature>
<evidence type="ECO:0000256" key="3">
    <source>
        <dbReference type="ARBA" id="ARBA00016160"/>
    </source>
</evidence>
<feature type="compositionally biased region" description="Acidic residues" evidence="7">
    <location>
        <begin position="616"/>
        <end position="627"/>
    </location>
</feature>
<dbReference type="SUPFAM" id="SSF56235">
    <property type="entry name" value="N-terminal nucleophile aminohydrolases (Ntn hydrolases)"/>
    <property type="match status" value="2"/>
</dbReference>
<feature type="compositionally biased region" description="Basic and acidic residues" evidence="7">
    <location>
        <begin position="598"/>
        <end position="615"/>
    </location>
</feature>
<evidence type="ECO:0000256" key="7">
    <source>
        <dbReference type="SAM" id="MobiDB-lite"/>
    </source>
</evidence>
<dbReference type="CDD" id="cd03759">
    <property type="entry name" value="proteasome_beta_type_3"/>
    <property type="match status" value="2"/>
</dbReference>
<dbReference type="GO" id="GO:0005672">
    <property type="term" value="C:transcription factor TFIIA complex"/>
    <property type="evidence" value="ECO:0007669"/>
    <property type="project" value="InterPro"/>
</dbReference>
<dbReference type="PROSITE" id="PS51476">
    <property type="entry name" value="PROTEASOME_BETA_2"/>
    <property type="match status" value="2"/>
</dbReference>
<dbReference type="Gene3D" id="3.30.70.330">
    <property type="match status" value="2"/>
</dbReference>
<dbReference type="FunFam" id="3.60.20.10:FF:000003">
    <property type="entry name" value="Proteasome subunit beta type-3"/>
    <property type="match status" value="2"/>
</dbReference>
<dbReference type="AlphaFoldDB" id="A0A1I8JJQ9"/>
<keyword evidence="6" id="KW-0539">Nucleus</keyword>
<dbReference type="Pfam" id="PF03153">
    <property type="entry name" value="TFIIA"/>
    <property type="match status" value="1"/>
</dbReference>
<dbReference type="WBParaSite" id="maker-uti_cns_0048385-snap-gene-0.8-mRNA-1">
    <property type="protein sequence ID" value="maker-uti_cns_0048385-snap-gene-0.8-mRNA-1"/>
    <property type="gene ID" value="maker-uti_cns_0048385-snap-gene-0.8"/>
</dbReference>
<accession>A0A1I8JJQ9</accession>
<keyword evidence="4" id="KW-0963">Cytoplasm</keyword>
<dbReference type="Gene3D" id="3.60.20.10">
    <property type="entry name" value="Glutamine Phosphoribosylpyrophosphate, subunit 1, domain 1"/>
    <property type="match status" value="2"/>
</dbReference>
<dbReference type="InterPro" id="IPR035979">
    <property type="entry name" value="RBD_domain_sf"/>
</dbReference>
<dbReference type="Proteomes" id="UP000095280">
    <property type="component" value="Unplaced"/>
</dbReference>
<dbReference type="InterPro" id="IPR012677">
    <property type="entry name" value="Nucleotide-bd_a/b_plait_sf"/>
</dbReference>
<evidence type="ECO:0000313" key="8">
    <source>
        <dbReference type="Proteomes" id="UP000095280"/>
    </source>
</evidence>
<feature type="region of interest" description="Disordered" evidence="7">
    <location>
        <begin position="509"/>
        <end position="530"/>
    </location>
</feature>
<reference evidence="9" key="1">
    <citation type="submission" date="2016-11" db="UniProtKB">
        <authorList>
            <consortium name="WormBaseParasite"/>
        </authorList>
    </citation>
    <scope>IDENTIFICATION</scope>
</reference>
<dbReference type="InterPro" id="IPR006931">
    <property type="entry name" value="Calcipressin"/>
</dbReference>
<evidence type="ECO:0000256" key="1">
    <source>
        <dbReference type="ARBA" id="ARBA00004123"/>
    </source>
</evidence>
<dbReference type="GO" id="GO:0005737">
    <property type="term" value="C:cytoplasm"/>
    <property type="evidence" value="ECO:0007669"/>
    <property type="project" value="TreeGrafter"/>
</dbReference>
<dbReference type="Gene3D" id="1.10.287.100">
    <property type="match status" value="1"/>
</dbReference>
<dbReference type="Pfam" id="PF04847">
    <property type="entry name" value="Calcipressin"/>
    <property type="match status" value="2"/>
</dbReference>
<dbReference type="GO" id="GO:0043161">
    <property type="term" value="P:proteasome-mediated ubiquitin-dependent protein catabolic process"/>
    <property type="evidence" value="ECO:0007669"/>
    <property type="project" value="InterPro"/>
</dbReference>
<feature type="region of interest" description="Disordered" evidence="7">
    <location>
        <begin position="157"/>
        <end position="177"/>
    </location>
</feature>
<evidence type="ECO:0000256" key="4">
    <source>
        <dbReference type="ARBA" id="ARBA00022490"/>
    </source>
</evidence>